<dbReference type="AlphaFoldDB" id="A0AA96LCR4"/>
<evidence type="ECO:0000256" key="1">
    <source>
        <dbReference type="ARBA" id="ARBA00022729"/>
    </source>
</evidence>
<dbReference type="KEGG" id="paun:MJA45_24575"/>
<accession>A0AA96LCR4</accession>
<reference evidence="3 4" key="1">
    <citation type="submission" date="2022-02" db="EMBL/GenBank/DDBJ databases">
        <title>Paenibacillus sp. MBLB1776 Whole Genome Shotgun Sequencing.</title>
        <authorList>
            <person name="Hwang C.Y."/>
            <person name="Cho E.-S."/>
            <person name="Seo M.-J."/>
        </authorList>
    </citation>
    <scope>NUCLEOTIDE SEQUENCE [LARGE SCALE GENOMIC DNA]</scope>
    <source>
        <strain evidence="3 4">MBLB1776</strain>
    </source>
</reference>
<dbReference type="Proteomes" id="UP001305702">
    <property type="component" value="Chromosome"/>
</dbReference>
<evidence type="ECO:0000313" key="4">
    <source>
        <dbReference type="Proteomes" id="UP001305702"/>
    </source>
</evidence>
<dbReference type="Gene3D" id="3.40.190.10">
    <property type="entry name" value="Periplasmic binding protein-like II"/>
    <property type="match status" value="2"/>
</dbReference>
<evidence type="ECO:0000256" key="2">
    <source>
        <dbReference type="SAM" id="SignalP"/>
    </source>
</evidence>
<protein>
    <submittedName>
        <fullName evidence="3">Extracellular solute-binding protein</fullName>
    </submittedName>
</protein>
<sequence>MNGRKWLSASLTGALAVSVLAGCSGSGDKEKAKGDVAVKTDGMPIVPEKVNLKMVAGKAPTTAPDWNNVMLWQEYEKLTNVHVDWEMVPFDSLAEKRNIMLTGGDYPDALFTAQIPTSELAKYGSQGIFIKLNDLIDKYAPNLKALMAKYPEVRKGLTMPDGNIYSFPTIYDPEFTSVLAGGKMWIKKEWLQKLNLPEPATTEEFYQTLKAIKEKDPNGNGQPDEVGYASVGIGPLITYLKGAWGLGNRGVRHGNVDMDPSSSGKLRFIPADPKYKEMLQYVQKLYSEGLIDKDIFTVQANQFYATGAKGVYGTMVTTGPYTLMKQEGYYGLGALKGPGGDQVYSAVGSALANPGAFVITDHNKNPEATVRWMDNLYSEEGNKMFFMGFEGKSYETKNGEFEYTKEITDNPNGLTFEQALVKYVVWPGGGYPNIVRQKYFKGAESRPEAVEAASRFSKQFPKEIWPIFSYTPEEDEKRVAMETDINSYVTEMQAKFITGKASFAEWDNYIATLKKMKLDDYMKIYQAAYDRYAKEK</sequence>
<proteinExistence type="predicted"/>
<dbReference type="EMBL" id="CP130318">
    <property type="protein sequence ID" value="WNQ10759.1"/>
    <property type="molecule type" value="Genomic_DNA"/>
</dbReference>
<feature type="signal peptide" evidence="2">
    <location>
        <begin position="1"/>
        <end position="21"/>
    </location>
</feature>
<feature type="chain" id="PRO_5041724026" evidence="2">
    <location>
        <begin position="22"/>
        <end position="536"/>
    </location>
</feature>
<keyword evidence="4" id="KW-1185">Reference proteome</keyword>
<dbReference type="InterPro" id="IPR050490">
    <property type="entry name" value="Bact_solute-bd_prot1"/>
</dbReference>
<name>A0AA96LCR4_9BACL</name>
<dbReference type="PANTHER" id="PTHR43649">
    <property type="entry name" value="ARABINOSE-BINDING PROTEIN-RELATED"/>
    <property type="match status" value="1"/>
</dbReference>
<gene>
    <name evidence="3" type="ORF">MJA45_24575</name>
</gene>
<keyword evidence="1 2" id="KW-0732">Signal</keyword>
<dbReference type="PANTHER" id="PTHR43649:SF33">
    <property type="entry name" value="POLYGALACTURONAN_RHAMNOGALACTURONAN-BINDING PROTEIN YTCQ"/>
    <property type="match status" value="1"/>
</dbReference>
<evidence type="ECO:0000313" key="3">
    <source>
        <dbReference type="EMBL" id="WNQ10759.1"/>
    </source>
</evidence>
<dbReference type="PROSITE" id="PS51257">
    <property type="entry name" value="PROKAR_LIPOPROTEIN"/>
    <property type="match status" value="1"/>
</dbReference>
<dbReference type="SUPFAM" id="SSF53850">
    <property type="entry name" value="Periplasmic binding protein-like II"/>
    <property type="match status" value="1"/>
</dbReference>
<organism evidence="3 4">
    <name type="scientific">Paenibacillus aurantius</name>
    <dbReference type="NCBI Taxonomy" id="2918900"/>
    <lineage>
        <taxon>Bacteria</taxon>
        <taxon>Bacillati</taxon>
        <taxon>Bacillota</taxon>
        <taxon>Bacilli</taxon>
        <taxon>Bacillales</taxon>
        <taxon>Paenibacillaceae</taxon>
        <taxon>Paenibacillus</taxon>
    </lineage>
</organism>
<dbReference type="RefSeq" id="WP_315604534.1">
    <property type="nucleotide sequence ID" value="NZ_CP130318.1"/>
</dbReference>